<protein>
    <submittedName>
        <fullName evidence="2">Type-F conjugative transfer system protein TrbI</fullName>
    </submittedName>
</protein>
<gene>
    <name evidence="2" type="primary">trbI</name>
    <name evidence="2" type="ORF">EpCFBP13511_22885</name>
</gene>
<evidence type="ECO:0000256" key="1">
    <source>
        <dbReference type="SAM" id="Phobius"/>
    </source>
</evidence>
<reference evidence="2 3" key="1">
    <citation type="journal article" date="2019" name="Sci. Rep.">
        <title>Differences in resource use lead to coexistence of seed-transmitted microbial populations.</title>
        <authorList>
            <person name="Torres-Cortes G."/>
            <person name="Garcia B.J."/>
            <person name="Compant S."/>
            <person name="Rezki S."/>
            <person name="Jones P."/>
            <person name="Preveaux A."/>
            <person name="Briand M."/>
            <person name="Roulet A."/>
            <person name="Bouchez O."/>
            <person name="Jacobson D."/>
            <person name="Barret M."/>
        </authorList>
    </citation>
    <scope>NUCLEOTIDE SEQUENCE [LARGE SCALE GENOMIC DNA]</scope>
    <source>
        <strain evidence="2 3">CFBP13511</strain>
    </source>
</reference>
<evidence type="ECO:0000313" key="2">
    <source>
        <dbReference type="EMBL" id="TKJ83332.1"/>
    </source>
</evidence>
<name>A0A3Q8H9Y9_9GAMM</name>
<dbReference type="NCBIfam" id="TIGR02744">
    <property type="entry name" value="TrbI_Ftype"/>
    <property type="match status" value="1"/>
</dbReference>
<keyword evidence="1" id="KW-0472">Membrane</keyword>
<proteinExistence type="predicted"/>
<keyword evidence="1" id="KW-0812">Transmembrane</keyword>
<dbReference type="InterPro" id="IPR014115">
    <property type="entry name" value="TrbI_Ftype"/>
</dbReference>
<dbReference type="AlphaFoldDB" id="A0A3Q8H9Y9"/>
<feature type="transmembrane region" description="Helical" evidence="1">
    <location>
        <begin position="12"/>
        <end position="34"/>
    </location>
</feature>
<evidence type="ECO:0000313" key="3">
    <source>
        <dbReference type="Proteomes" id="UP000306393"/>
    </source>
</evidence>
<dbReference type="Pfam" id="PF09677">
    <property type="entry name" value="TrbI_Ftype"/>
    <property type="match status" value="1"/>
</dbReference>
<dbReference type="RefSeq" id="WP_118666165.1">
    <property type="nucleotide sequence ID" value="NZ_CP022726.1"/>
</dbReference>
<keyword evidence="1" id="KW-1133">Transmembrane helix</keyword>
<accession>A0A3Q8H9Y9</accession>
<dbReference type="KEGG" id="epe:CI789_23250"/>
<dbReference type="EMBL" id="QGAC01000038">
    <property type="protein sequence ID" value="TKJ83332.1"/>
    <property type="molecule type" value="Genomic_DNA"/>
</dbReference>
<comment type="caution">
    <text evidence="2">The sequence shown here is derived from an EMBL/GenBank/DDBJ whole genome shotgun (WGS) entry which is preliminary data.</text>
</comment>
<dbReference type="Proteomes" id="UP000306393">
    <property type="component" value="Unassembled WGS sequence"/>
</dbReference>
<sequence>MMTKSGVPVRSMAAYAGAVMLLLAFCAGVSTLVVQHMQRDTVVFDMKNTIDVFKQQAAQKALDENTARAMTERFSRALNDSLAAYMGSHNDLILVPGAVVQPTLDITPEIQADITRRMQEGP</sequence>
<organism evidence="2 3">
    <name type="scientific">Erwinia persicina</name>
    <dbReference type="NCBI Taxonomy" id="55211"/>
    <lineage>
        <taxon>Bacteria</taxon>
        <taxon>Pseudomonadati</taxon>
        <taxon>Pseudomonadota</taxon>
        <taxon>Gammaproteobacteria</taxon>
        <taxon>Enterobacterales</taxon>
        <taxon>Erwiniaceae</taxon>
        <taxon>Erwinia</taxon>
    </lineage>
</organism>
<dbReference type="OrthoDB" id="6540494at2"/>